<dbReference type="InterPro" id="IPR050166">
    <property type="entry name" value="ABC_transporter_ATP-bind"/>
</dbReference>
<protein>
    <submittedName>
        <fullName evidence="5">ABC transporter ATP-binding protein</fullName>
    </submittedName>
</protein>
<dbReference type="EMBL" id="JBHSGS010000007">
    <property type="protein sequence ID" value="MFC4718395.1"/>
    <property type="molecule type" value="Genomic_DNA"/>
</dbReference>
<evidence type="ECO:0000256" key="1">
    <source>
        <dbReference type="ARBA" id="ARBA00022448"/>
    </source>
</evidence>
<evidence type="ECO:0000313" key="6">
    <source>
        <dbReference type="Proteomes" id="UP001595969"/>
    </source>
</evidence>
<organism evidence="5 6">
    <name type="scientific">Enterococcus lemanii</name>
    <dbReference type="NCBI Taxonomy" id="1159752"/>
    <lineage>
        <taxon>Bacteria</taxon>
        <taxon>Bacillati</taxon>
        <taxon>Bacillota</taxon>
        <taxon>Bacilli</taxon>
        <taxon>Lactobacillales</taxon>
        <taxon>Enterococcaceae</taxon>
        <taxon>Enterococcus</taxon>
    </lineage>
</organism>
<dbReference type="Proteomes" id="UP001595969">
    <property type="component" value="Unassembled WGS sequence"/>
</dbReference>
<dbReference type="InterPro" id="IPR017871">
    <property type="entry name" value="ABC_transporter-like_CS"/>
</dbReference>
<dbReference type="PANTHER" id="PTHR42788:SF2">
    <property type="entry name" value="ABC TRANSPORTER ATP-BINDING PROTEIN"/>
    <property type="match status" value="1"/>
</dbReference>
<dbReference type="PROSITE" id="PS50893">
    <property type="entry name" value="ABC_TRANSPORTER_2"/>
    <property type="match status" value="1"/>
</dbReference>
<keyword evidence="1" id="KW-0813">Transport</keyword>
<dbReference type="InterPro" id="IPR027417">
    <property type="entry name" value="P-loop_NTPase"/>
</dbReference>
<dbReference type="Pfam" id="PF00005">
    <property type="entry name" value="ABC_tran"/>
    <property type="match status" value="1"/>
</dbReference>
<keyword evidence="3 5" id="KW-0067">ATP-binding</keyword>
<dbReference type="InterPro" id="IPR003439">
    <property type="entry name" value="ABC_transporter-like_ATP-bd"/>
</dbReference>
<dbReference type="SMART" id="SM00382">
    <property type="entry name" value="AAA"/>
    <property type="match status" value="1"/>
</dbReference>
<evidence type="ECO:0000259" key="4">
    <source>
        <dbReference type="PROSITE" id="PS50893"/>
    </source>
</evidence>
<name>A0ABV9MSX3_9ENTE</name>
<reference evidence="6" key="1">
    <citation type="journal article" date="2019" name="Int. J. Syst. Evol. Microbiol.">
        <title>The Global Catalogue of Microorganisms (GCM) 10K type strain sequencing project: providing services to taxonomists for standard genome sequencing and annotation.</title>
        <authorList>
            <consortium name="The Broad Institute Genomics Platform"/>
            <consortium name="The Broad Institute Genome Sequencing Center for Infectious Disease"/>
            <person name="Wu L."/>
            <person name="Ma J."/>
        </authorList>
    </citation>
    <scope>NUCLEOTIDE SEQUENCE [LARGE SCALE GENOMIC DNA]</scope>
    <source>
        <strain evidence="6">CGMCC 1.19032</strain>
    </source>
</reference>
<evidence type="ECO:0000256" key="2">
    <source>
        <dbReference type="ARBA" id="ARBA00022741"/>
    </source>
</evidence>
<feature type="domain" description="ABC transporter" evidence="4">
    <location>
        <begin position="2"/>
        <end position="228"/>
    </location>
</feature>
<keyword evidence="2" id="KW-0547">Nucleotide-binding</keyword>
<proteinExistence type="predicted"/>
<dbReference type="GO" id="GO:0005524">
    <property type="term" value="F:ATP binding"/>
    <property type="evidence" value="ECO:0007669"/>
    <property type="project" value="UniProtKB-KW"/>
</dbReference>
<dbReference type="Gene3D" id="3.40.50.300">
    <property type="entry name" value="P-loop containing nucleotide triphosphate hydrolases"/>
    <property type="match status" value="1"/>
</dbReference>
<dbReference type="PANTHER" id="PTHR42788">
    <property type="entry name" value="TAURINE IMPORT ATP-BINDING PROTEIN-RELATED"/>
    <property type="match status" value="1"/>
</dbReference>
<dbReference type="RefSeq" id="WP_204653739.1">
    <property type="nucleotide sequence ID" value="NZ_JAFBFD010000013.1"/>
</dbReference>
<sequence length="243" mass="27501">MIVVENLSFQFPQNAQPTFSALDLTIQDNEFLTIIGKSGCGKSTLLRVLAGLLPASSGEIKQNQTTLTRLQVGYMPQKDTLLPWKTVQQNIQLGQAFDSTLQISQDVLNQGLKQAGLWEYRHRLPNELSGGMKQRAAFLRTLMTQRSVLMLDEPFGALDRFTRSQMQAWLVGLWEERKKTVILISHDLEEALLLSDKIALMTSTGLEIFSVNLPRPRQMNQRFSPAFVKQREKLERILITNGA</sequence>
<evidence type="ECO:0000256" key="3">
    <source>
        <dbReference type="ARBA" id="ARBA00022840"/>
    </source>
</evidence>
<dbReference type="SUPFAM" id="SSF52540">
    <property type="entry name" value="P-loop containing nucleoside triphosphate hydrolases"/>
    <property type="match status" value="1"/>
</dbReference>
<comment type="caution">
    <text evidence="5">The sequence shown here is derived from an EMBL/GenBank/DDBJ whole genome shotgun (WGS) entry which is preliminary data.</text>
</comment>
<accession>A0ABV9MSX3</accession>
<dbReference type="PROSITE" id="PS00211">
    <property type="entry name" value="ABC_TRANSPORTER_1"/>
    <property type="match status" value="1"/>
</dbReference>
<gene>
    <name evidence="5" type="ORF">ACFO5I_01365</name>
</gene>
<dbReference type="InterPro" id="IPR003593">
    <property type="entry name" value="AAA+_ATPase"/>
</dbReference>
<evidence type="ECO:0000313" key="5">
    <source>
        <dbReference type="EMBL" id="MFC4718395.1"/>
    </source>
</evidence>
<keyword evidence="6" id="KW-1185">Reference proteome</keyword>